<name>B6IKR8_CAEBR</name>
<dbReference type="InParanoid" id="B6IKR8"/>
<dbReference type="RefSeq" id="XP_045100057.1">
    <property type="nucleotide sequence ID" value="XM_045243940.1"/>
</dbReference>
<organism evidence="1 2">
    <name type="scientific">Caenorhabditis briggsae</name>
    <dbReference type="NCBI Taxonomy" id="6238"/>
    <lineage>
        <taxon>Eukaryota</taxon>
        <taxon>Metazoa</taxon>
        <taxon>Ecdysozoa</taxon>
        <taxon>Nematoda</taxon>
        <taxon>Chromadorea</taxon>
        <taxon>Rhabditida</taxon>
        <taxon>Rhabditina</taxon>
        <taxon>Rhabditomorpha</taxon>
        <taxon>Rhabditoidea</taxon>
        <taxon>Rhabditidae</taxon>
        <taxon>Peloderinae</taxon>
        <taxon>Caenorhabditis</taxon>
    </lineage>
</organism>
<gene>
    <name evidence="1 3" type="ORF">CBG25968</name>
    <name evidence="1" type="ORF">CBG_25968</name>
</gene>
<protein>
    <submittedName>
        <fullName evidence="1">Protein CBG25968</fullName>
    </submittedName>
</protein>
<accession>B6IKR8</accession>
<evidence type="ECO:0000313" key="1">
    <source>
        <dbReference type="EMBL" id="CAS00498.1"/>
    </source>
</evidence>
<dbReference type="HOGENOM" id="CLU_3406693_0_0_1"/>
<dbReference type="KEGG" id="cbr:CBG_25968"/>
<dbReference type="WormBase" id="CBG25968">
    <property type="protein sequence ID" value="CBP42367"/>
    <property type="gene ID" value="WBGene00087382"/>
</dbReference>
<dbReference type="Proteomes" id="UP000008549">
    <property type="component" value="Unassembled WGS sequence"/>
</dbReference>
<keyword evidence="2" id="KW-1185">Reference proteome</keyword>
<sequence length="30" mass="3676">MPTFRFSLKFLFWYFGIFCTSETIKYTDSV</sequence>
<dbReference type="AlphaFoldDB" id="B6IKR8"/>
<reference evidence="1 2" key="2">
    <citation type="journal article" date="2011" name="PLoS Genet.">
        <title>Caenorhabditis briggsae recombinant inbred line genotypes reveal inter-strain incompatibility and the evolution of recombination.</title>
        <authorList>
            <person name="Ross J.A."/>
            <person name="Koboldt D.C."/>
            <person name="Staisch J.E."/>
            <person name="Chamberlin H.M."/>
            <person name="Gupta B.P."/>
            <person name="Miller R.D."/>
            <person name="Baird S.E."/>
            <person name="Haag E.S."/>
        </authorList>
    </citation>
    <scope>NUCLEOTIDE SEQUENCE [LARGE SCALE GENOMIC DNA]</scope>
    <source>
        <strain evidence="1 2">AF16</strain>
    </source>
</reference>
<dbReference type="GeneID" id="68917450"/>
<evidence type="ECO:0000313" key="2">
    <source>
        <dbReference type="Proteomes" id="UP000008549"/>
    </source>
</evidence>
<proteinExistence type="predicted"/>
<evidence type="ECO:0000313" key="3">
    <source>
        <dbReference type="WormBase" id="CBG25968"/>
    </source>
</evidence>
<dbReference type="CTD" id="68917450"/>
<reference evidence="1 2" key="1">
    <citation type="journal article" date="2003" name="PLoS Biol.">
        <title>The genome sequence of Caenorhabditis briggsae: a platform for comparative genomics.</title>
        <authorList>
            <person name="Stein L.D."/>
            <person name="Bao Z."/>
            <person name="Blasiar D."/>
            <person name="Blumenthal T."/>
            <person name="Brent M.R."/>
            <person name="Chen N."/>
            <person name="Chinwalla A."/>
            <person name="Clarke L."/>
            <person name="Clee C."/>
            <person name="Coghlan A."/>
            <person name="Coulson A."/>
            <person name="D'Eustachio P."/>
            <person name="Fitch D.H."/>
            <person name="Fulton L.A."/>
            <person name="Fulton R.E."/>
            <person name="Griffiths-Jones S."/>
            <person name="Harris T.W."/>
            <person name="Hillier L.W."/>
            <person name="Kamath R."/>
            <person name="Kuwabara P.E."/>
            <person name="Mardis E.R."/>
            <person name="Marra M.A."/>
            <person name="Miner T.L."/>
            <person name="Minx P."/>
            <person name="Mullikin J.C."/>
            <person name="Plumb R.W."/>
            <person name="Rogers J."/>
            <person name="Schein J.E."/>
            <person name="Sohrmann M."/>
            <person name="Spieth J."/>
            <person name="Stajich J.E."/>
            <person name="Wei C."/>
            <person name="Willey D."/>
            <person name="Wilson R.K."/>
            <person name="Durbin R."/>
            <person name="Waterston R.H."/>
        </authorList>
    </citation>
    <scope>NUCLEOTIDE SEQUENCE [LARGE SCALE GENOMIC DNA]</scope>
    <source>
        <strain evidence="1 2">AF16</strain>
    </source>
</reference>
<dbReference type="EMBL" id="HE600963">
    <property type="protein sequence ID" value="CAS00498.1"/>
    <property type="molecule type" value="Genomic_DNA"/>
</dbReference>